<reference evidence="1 2" key="1">
    <citation type="journal article" date="2013" name="Genome Announc.">
        <title>Draft Genome Sequence of Psychrobacter aquaticus Strain CMS 56T, Isolated from a Cyanobacterial Mat Sample Collected from Water Bodies in the McMurdo Dry Valley Region of Antarctica.</title>
        <authorList>
            <person name="Reddy G.S."/>
            <person name="Ara S."/>
            <person name="Singh A."/>
            <person name="Kumar Pinnaka A."/>
            <person name="Shivaji S."/>
        </authorList>
    </citation>
    <scope>NUCLEOTIDE SEQUENCE [LARGE SCALE GENOMIC DNA]</scope>
    <source>
        <strain evidence="1 2">CMS 56</strain>
    </source>
</reference>
<evidence type="ECO:0000313" key="2">
    <source>
        <dbReference type="Proteomes" id="UP000016761"/>
    </source>
</evidence>
<dbReference type="AlphaFoldDB" id="U4T237"/>
<comment type="caution">
    <text evidence="1">The sequence shown here is derived from an EMBL/GenBank/DDBJ whole genome shotgun (WGS) entry which is preliminary data.</text>
</comment>
<dbReference type="OrthoDB" id="7068794at2"/>
<dbReference type="Proteomes" id="UP000016761">
    <property type="component" value="Unassembled WGS sequence"/>
</dbReference>
<proteinExistence type="predicted"/>
<accession>U4T237</accession>
<dbReference type="eggNOG" id="ENOG50337KY">
    <property type="taxonomic scope" value="Bacteria"/>
</dbReference>
<dbReference type="RefSeq" id="WP_021814921.1">
    <property type="nucleotide sequence ID" value="NZ_AUSW01000034.1"/>
</dbReference>
<dbReference type="STRING" id="1354303.M917_2298"/>
<evidence type="ECO:0000313" key="1">
    <source>
        <dbReference type="EMBL" id="ERL54952.1"/>
    </source>
</evidence>
<organism evidence="1 2">
    <name type="scientific">Psychrobacter aquaticus CMS 56</name>
    <dbReference type="NCBI Taxonomy" id="1354303"/>
    <lineage>
        <taxon>Bacteria</taxon>
        <taxon>Pseudomonadati</taxon>
        <taxon>Pseudomonadota</taxon>
        <taxon>Gammaproteobacteria</taxon>
        <taxon>Moraxellales</taxon>
        <taxon>Moraxellaceae</taxon>
        <taxon>Psychrobacter</taxon>
    </lineage>
</organism>
<keyword evidence="2" id="KW-1185">Reference proteome</keyword>
<dbReference type="PATRIC" id="fig|1354303.4.peg.2264"/>
<protein>
    <submittedName>
        <fullName evidence="1">Uncharacterized protein</fullName>
    </submittedName>
</protein>
<dbReference type="EMBL" id="AUSW01000034">
    <property type="protein sequence ID" value="ERL54952.1"/>
    <property type="molecule type" value="Genomic_DNA"/>
</dbReference>
<sequence length="271" mass="32546">MKTCTRCKETKSLEHFTKDKNAKDGFAIYCKPCRSTMRKESYPRYRDKAVAKSKEYREAHPEKVASAKKRCYEAKKDEYLAKSKMRYIENREHTLEQTAKYRAKNRAKIRQRHARYYAENREIIIARQAEYQKRESERINKYSREYVKKRRKTDKLYALQTNMRGRFKFELAKRGETKWLKVNDYLGCSWLELRAYLEARFTNGMSWDNYGDWHVDHIVPLAIAETKEHLIELCHHTNLQPLWEFDNISKGARLPDNIPEHLKHIAEQKTA</sequence>
<gene>
    <name evidence="1" type="ORF">M917_2298</name>
</gene>
<name>U4T237_9GAMM</name>